<name>A0A0L0HTD9_SPIPD</name>
<dbReference type="Proteomes" id="UP000053201">
    <property type="component" value="Unassembled WGS sequence"/>
</dbReference>
<dbReference type="AlphaFoldDB" id="A0A0L0HTD9"/>
<dbReference type="VEuPathDB" id="FungiDB:SPPG_00317"/>
<evidence type="ECO:0000313" key="1">
    <source>
        <dbReference type="EMBL" id="KND04596.1"/>
    </source>
</evidence>
<organism evidence="1 2">
    <name type="scientific">Spizellomyces punctatus (strain DAOM BR117)</name>
    <dbReference type="NCBI Taxonomy" id="645134"/>
    <lineage>
        <taxon>Eukaryota</taxon>
        <taxon>Fungi</taxon>
        <taxon>Fungi incertae sedis</taxon>
        <taxon>Chytridiomycota</taxon>
        <taxon>Chytridiomycota incertae sedis</taxon>
        <taxon>Chytridiomycetes</taxon>
        <taxon>Spizellomycetales</taxon>
        <taxon>Spizellomycetaceae</taxon>
        <taxon>Spizellomyces</taxon>
    </lineage>
</organism>
<protein>
    <submittedName>
        <fullName evidence="1">Uncharacterized protein</fullName>
    </submittedName>
</protein>
<dbReference type="InParanoid" id="A0A0L0HTD9"/>
<keyword evidence="2" id="KW-1185">Reference proteome</keyword>
<dbReference type="GeneID" id="27684051"/>
<sequence length="285" mass="29203">MTLRNDDGLLRLQSQGARGINIAATTGNVTLDASTVSTSSTTGALVCPGGVGIAKDLYVGGSIYTNANKVATESFVTTGLSGKQNLSPLLDNISSLTPADGTFLMGGNGGFFRIVPKDEILSAYQPLISPSSSLNLSGLMAQNSNPSATAITLGNTSTAQTWGIHVSGSSNGTLPSGVFGLYSSFQDKGYVLRLDPSGNLVVSGGLGVSTDAYIGGMLYIAGIEAATQKFVIDNIAPISQSLSSLTTTVTNNNNAVNTALATKQPMNATTNSLYTMMVLLGKVEK</sequence>
<dbReference type="RefSeq" id="XP_016612635.1">
    <property type="nucleotide sequence ID" value="XM_016748644.1"/>
</dbReference>
<evidence type="ECO:0000313" key="2">
    <source>
        <dbReference type="Proteomes" id="UP000053201"/>
    </source>
</evidence>
<gene>
    <name evidence="1" type="ORF">SPPG_00317</name>
</gene>
<reference evidence="1 2" key="1">
    <citation type="submission" date="2009-08" db="EMBL/GenBank/DDBJ databases">
        <title>The Genome Sequence of Spizellomyces punctatus strain DAOM BR117.</title>
        <authorList>
            <consortium name="The Broad Institute Genome Sequencing Platform"/>
            <person name="Russ C."/>
            <person name="Cuomo C."/>
            <person name="Shea T."/>
            <person name="Young S.K."/>
            <person name="Zeng Q."/>
            <person name="Koehrsen M."/>
            <person name="Haas B."/>
            <person name="Borodovsky M."/>
            <person name="Guigo R."/>
            <person name="Alvarado L."/>
            <person name="Berlin A."/>
            <person name="Bochicchio J."/>
            <person name="Borenstein D."/>
            <person name="Chapman S."/>
            <person name="Chen Z."/>
            <person name="Engels R."/>
            <person name="Freedman E."/>
            <person name="Gellesch M."/>
            <person name="Goldberg J."/>
            <person name="Griggs A."/>
            <person name="Gujja S."/>
            <person name="Heiman D."/>
            <person name="Hepburn T."/>
            <person name="Howarth C."/>
            <person name="Jen D."/>
            <person name="Larson L."/>
            <person name="Lewis B."/>
            <person name="Mehta T."/>
            <person name="Park D."/>
            <person name="Pearson M."/>
            <person name="Roberts A."/>
            <person name="Saif S."/>
            <person name="Shenoy N."/>
            <person name="Sisk P."/>
            <person name="Stolte C."/>
            <person name="Sykes S."/>
            <person name="Thomson T."/>
            <person name="Walk T."/>
            <person name="White J."/>
            <person name="Yandava C."/>
            <person name="Burger G."/>
            <person name="Gray M.W."/>
            <person name="Holland P.W.H."/>
            <person name="King N."/>
            <person name="Lang F.B.F."/>
            <person name="Roger A.J."/>
            <person name="Ruiz-Trillo I."/>
            <person name="Lander E."/>
            <person name="Nusbaum C."/>
        </authorList>
    </citation>
    <scope>NUCLEOTIDE SEQUENCE [LARGE SCALE GENOMIC DNA]</scope>
    <source>
        <strain evidence="1 2">DAOM BR117</strain>
    </source>
</reference>
<dbReference type="EMBL" id="KQ257450">
    <property type="protein sequence ID" value="KND04596.1"/>
    <property type="molecule type" value="Genomic_DNA"/>
</dbReference>
<proteinExistence type="predicted"/>
<accession>A0A0L0HTD9</accession>